<feature type="domain" description="Calcineurin-like phosphoesterase" evidence="1">
    <location>
        <begin position="12"/>
        <end position="196"/>
    </location>
</feature>
<dbReference type="PRINTS" id="PR00114">
    <property type="entry name" value="STPHPHTASE"/>
</dbReference>
<proteinExistence type="predicted"/>
<dbReference type="GO" id="GO:0005737">
    <property type="term" value="C:cytoplasm"/>
    <property type="evidence" value="ECO:0007669"/>
    <property type="project" value="TreeGrafter"/>
</dbReference>
<dbReference type="GO" id="GO:0110154">
    <property type="term" value="P:RNA decapping"/>
    <property type="evidence" value="ECO:0007669"/>
    <property type="project" value="TreeGrafter"/>
</dbReference>
<dbReference type="PANTHER" id="PTHR42850">
    <property type="entry name" value="METALLOPHOSPHOESTERASE"/>
    <property type="match status" value="1"/>
</dbReference>
<dbReference type="InterPro" id="IPR004843">
    <property type="entry name" value="Calcineurin-like_PHP"/>
</dbReference>
<dbReference type="InterPro" id="IPR006186">
    <property type="entry name" value="Ser/Thr-sp_prot-phosphatase"/>
</dbReference>
<dbReference type="GO" id="GO:0008803">
    <property type="term" value="F:bis(5'-nucleosyl)-tetraphosphatase (symmetrical) activity"/>
    <property type="evidence" value="ECO:0007669"/>
    <property type="project" value="TreeGrafter"/>
</dbReference>
<dbReference type="EMBL" id="LAZR01002678">
    <property type="protein sequence ID" value="KKN26976.1"/>
    <property type="molecule type" value="Genomic_DNA"/>
</dbReference>
<dbReference type="Pfam" id="PF00149">
    <property type="entry name" value="Metallophos"/>
    <property type="match status" value="1"/>
</dbReference>
<reference evidence="2" key="1">
    <citation type="journal article" date="2015" name="Nature">
        <title>Complex archaea that bridge the gap between prokaryotes and eukaryotes.</title>
        <authorList>
            <person name="Spang A."/>
            <person name="Saw J.H."/>
            <person name="Jorgensen S.L."/>
            <person name="Zaremba-Niedzwiedzka K."/>
            <person name="Martijn J."/>
            <person name="Lind A.E."/>
            <person name="van Eijk R."/>
            <person name="Schleper C."/>
            <person name="Guy L."/>
            <person name="Ettema T.J."/>
        </authorList>
    </citation>
    <scope>NUCLEOTIDE SEQUENCE</scope>
</reference>
<name>A0A0F9RPT4_9ZZZZ</name>
<dbReference type="GO" id="GO:0016791">
    <property type="term" value="F:phosphatase activity"/>
    <property type="evidence" value="ECO:0007669"/>
    <property type="project" value="TreeGrafter"/>
</dbReference>
<protein>
    <recommendedName>
        <fullName evidence="1">Calcineurin-like phosphoesterase domain-containing protein</fullName>
    </recommendedName>
</protein>
<dbReference type="Gene3D" id="3.60.21.10">
    <property type="match status" value="1"/>
</dbReference>
<dbReference type="AlphaFoldDB" id="A0A0F9RPT4"/>
<dbReference type="PANTHER" id="PTHR42850:SF4">
    <property type="entry name" value="ZINC-DEPENDENT ENDOPOLYPHOSPHATASE"/>
    <property type="match status" value="1"/>
</dbReference>
<sequence length="251" mass="28732">MYKPLYFCTMNRTLVIGDIHSGLRALKQLLERADVSSDDRLIFLGDYVDGWSEAVETVDFLIQLRESHNCTFIRGNHDELCLAWLRGGKDNPLWLQHGGGATLKSYTKTDAKTKEAHILFFENLQNTYIDDSNRLFLHAGFTNLKGIDYEYYPETFYWDRTLWELAQSLNPDLEKGSPFYPKRLSHYQAIFIGHTPISKTGIAQPKNAGNVWNIDTGAAFKGALSMLDVDTKVIWQSDPVHSFYPNEQGRN</sequence>
<gene>
    <name evidence="2" type="ORF">LCGC14_0869270</name>
</gene>
<accession>A0A0F9RPT4</accession>
<evidence type="ECO:0000259" key="1">
    <source>
        <dbReference type="Pfam" id="PF00149"/>
    </source>
</evidence>
<dbReference type="SUPFAM" id="SSF56300">
    <property type="entry name" value="Metallo-dependent phosphatases"/>
    <property type="match status" value="1"/>
</dbReference>
<evidence type="ECO:0000313" key="2">
    <source>
        <dbReference type="EMBL" id="KKN26976.1"/>
    </source>
</evidence>
<dbReference type="InterPro" id="IPR029052">
    <property type="entry name" value="Metallo-depent_PP-like"/>
</dbReference>
<organism evidence="2">
    <name type="scientific">marine sediment metagenome</name>
    <dbReference type="NCBI Taxonomy" id="412755"/>
    <lineage>
        <taxon>unclassified sequences</taxon>
        <taxon>metagenomes</taxon>
        <taxon>ecological metagenomes</taxon>
    </lineage>
</organism>
<comment type="caution">
    <text evidence="2">The sequence shown here is derived from an EMBL/GenBank/DDBJ whole genome shotgun (WGS) entry which is preliminary data.</text>
</comment>
<dbReference type="InterPro" id="IPR050126">
    <property type="entry name" value="Ap4A_hydrolase"/>
</dbReference>
<dbReference type="CDD" id="cd00144">
    <property type="entry name" value="MPP_PPP_family"/>
    <property type="match status" value="1"/>
</dbReference>